<evidence type="ECO:0000256" key="3">
    <source>
        <dbReference type="ARBA" id="ARBA00022801"/>
    </source>
</evidence>
<dbReference type="AlphaFoldDB" id="A0A917JIK4"/>
<dbReference type="PANTHER" id="PTHR43046:SF14">
    <property type="entry name" value="MUTT_NUDIX FAMILY PROTEIN"/>
    <property type="match status" value="1"/>
</dbReference>
<evidence type="ECO:0000259" key="6">
    <source>
        <dbReference type="PROSITE" id="PS51462"/>
    </source>
</evidence>
<evidence type="ECO:0000256" key="1">
    <source>
        <dbReference type="ARBA" id="ARBA00001946"/>
    </source>
</evidence>
<dbReference type="CDD" id="cd04690">
    <property type="entry name" value="NUDIX_Hydrolase"/>
    <property type="match status" value="1"/>
</dbReference>
<evidence type="ECO:0000313" key="7">
    <source>
        <dbReference type="EMBL" id="GAA0537986.1"/>
    </source>
</evidence>
<dbReference type="InterPro" id="IPR000086">
    <property type="entry name" value="NUDIX_hydrolase_dom"/>
</dbReference>
<dbReference type="InterPro" id="IPR020476">
    <property type="entry name" value="Nudix_hydrolase"/>
</dbReference>
<accession>A0A917JIK4</accession>
<dbReference type="SUPFAM" id="SSF55811">
    <property type="entry name" value="Nudix"/>
    <property type="match status" value="1"/>
</dbReference>
<evidence type="ECO:0000256" key="5">
    <source>
        <dbReference type="SAM" id="MobiDB-lite"/>
    </source>
</evidence>
<dbReference type="PROSITE" id="PS51462">
    <property type="entry name" value="NUDIX"/>
    <property type="match status" value="1"/>
</dbReference>
<feature type="region of interest" description="Disordered" evidence="5">
    <location>
        <begin position="1"/>
        <end position="20"/>
    </location>
</feature>
<feature type="domain" description="Nudix hydrolase" evidence="6">
    <location>
        <begin position="24"/>
        <end position="148"/>
    </location>
</feature>
<sequence>MCRPRRGTVRKHEDVHNSTSPAPRLIRAVGLVRYVDRRLLLVRADYQVAFYLPGGKIDPGETEVEALHREVREELGVGLRGADFLGRYLADAVGQGDGVRVELACYAGELDGEPRPAAEIAELAWLTRDEYLAHEVTAPAIVALFADLTAA</sequence>
<evidence type="ECO:0000313" key="8">
    <source>
        <dbReference type="EMBL" id="GGI70879.1"/>
    </source>
</evidence>
<dbReference type="Proteomes" id="UP000597989">
    <property type="component" value="Unassembled WGS sequence"/>
</dbReference>
<reference evidence="7" key="4">
    <citation type="submission" date="2023-12" db="EMBL/GenBank/DDBJ databases">
        <authorList>
            <person name="Sun Q."/>
            <person name="Inoue M."/>
        </authorList>
    </citation>
    <scope>NUCLEOTIDE SEQUENCE</scope>
    <source>
        <strain evidence="7">JCM 10664</strain>
    </source>
</reference>
<comment type="cofactor">
    <cofactor evidence="1">
        <name>Mg(2+)</name>
        <dbReference type="ChEBI" id="CHEBI:18420"/>
    </cofactor>
</comment>
<dbReference type="PRINTS" id="PR00502">
    <property type="entry name" value="NUDIXFAMILY"/>
</dbReference>
<dbReference type="EMBL" id="BMMT01000001">
    <property type="protein sequence ID" value="GGI70879.1"/>
    <property type="molecule type" value="Genomic_DNA"/>
</dbReference>
<reference evidence="8 9" key="1">
    <citation type="journal article" date="2014" name="Int. J. Syst. Evol. Microbiol.">
        <title>Complete genome sequence of Corynebacterium casei LMG S-19264T (=DSM 44701T), isolated from a smear-ripened cheese.</title>
        <authorList>
            <consortium name="US DOE Joint Genome Institute (JGI-PGF)"/>
            <person name="Walter F."/>
            <person name="Albersmeier A."/>
            <person name="Kalinowski J."/>
            <person name="Ruckert C."/>
        </authorList>
    </citation>
    <scope>NUCLEOTIDE SEQUENCE [LARGE SCALE GENOMIC DNA]</scope>
    <source>
        <strain evidence="8 9">CGMCC 4.7206</strain>
    </source>
</reference>
<dbReference type="Gene3D" id="3.90.79.10">
    <property type="entry name" value="Nucleoside Triphosphate Pyrophosphohydrolase"/>
    <property type="match status" value="1"/>
</dbReference>
<reference evidence="7 10" key="2">
    <citation type="journal article" date="2019" name="Int. J. Syst. Evol. Microbiol.">
        <title>The Global Catalogue of Microorganisms (GCM) 10K type strain sequencing project: providing services to taxonomists for standard genome sequencing and annotation.</title>
        <authorList>
            <consortium name="The Broad Institute Genomics Platform"/>
            <consortium name="The Broad Institute Genome Sequencing Center for Infectious Disease"/>
            <person name="Wu L."/>
            <person name="Ma J."/>
        </authorList>
    </citation>
    <scope>NUCLEOTIDE SEQUENCE [LARGE SCALE GENOMIC DNA]</scope>
    <source>
        <strain evidence="7 10">JCM 10664</strain>
    </source>
</reference>
<evidence type="ECO:0000313" key="9">
    <source>
        <dbReference type="Proteomes" id="UP000597989"/>
    </source>
</evidence>
<dbReference type="PANTHER" id="PTHR43046">
    <property type="entry name" value="GDP-MANNOSE MANNOSYL HYDROLASE"/>
    <property type="match status" value="1"/>
</dbReference>
<name>A0A917JIK4_9PSEU</name>
<proteinExistence type="inferred from homology"/>
<organism evidence="8 9">
    <name type="scientific">Saccharopolyspora thermophila</name>
    <dbReference type="NCBI Taxonomy" id="89367"/>
    <lineage>
        <taxon>Bacteria</taxon>
        <taxon>Bacillati</taxon>
        <taxon>Actinomycetota</taxon>
        <taxon>Actinomycetes</taxon>
        <taxon>Pseudonocardiales</taxon>
        <taxon>Pseudonocardiaceae</taxon>
        <taxon>Saccharopolyspora</taxon>
    </lineage>
</organism>
<protein>
    <recommendedName>
        <fullName evidence="6">Nudix hydrolase domain-containing protein</fullName>
    </recommendedName>
</protein>
<evidence type="ECO:0000256" key="2">
    <source>
        <dbReference type="ARBA" id="ARBA00005582"/>
    </source>
</evidence>
<dbReference type="Proteomes" id="UP001500220">
    <property type="component" value="Unassembled WGS sequence"/>
</dbReference>
<keyword evidence="3 4" id="KW-0378">Hydrolase</keyword>
<dbReference type="EMBL" id="BAAAHC010000024">
    <property type="protein sequence ID" value="GAA0537986.1"/>
    <property type="molecule type" value="Genomic_DNA"/>
</dbReference>
<comment type="similarity">
    <text evidence="2 4">Belongs to the Nudix hydrolase family.</text>
</comment>
<reference evidence="8" key="3">
    <citation type="submission" date="2020-09" db="EMBL/GenBank/DDBJ databases">
        <authorList>
            <person name="Sun Q."/>
            <person name="Zhou Y."/>
        </authorList>
    </citation>
    <scope>NUCLEOTIDE SEQUENCE</scope>
    <source>
        <strain evidence="8">CGMCC 4.7206</strain>
    </source>
</reference>
<evidence type="ECO:0000313" key="10">
    <source>
        <dbReference type="Proteomes" id="UP001500220"/>
    </source>
</evidence>
<comment type="caution">
    <text evidence="8">The sequence shown here is derived from an EMBL/GenBank/DDBJ whole genome shotgun (WGS) entry which is preliminary data.</text>
</comment>
<dbReference type="InterPro" id="IPR015797">
    <property type="entry name" value="NUDIX_hydrolase-like_dom_sf"/>
</dbReference>
<dbReference type="Pfam" id="PF00293">
    <property type="entry name" value="NUDIX"/>
    <property type="match status" value="1"/>
</dbReference>
<gene>
    <name evidence="7" type="ORF">GCM10009545_45790</name>
    <name evidence="8" type="ORF">GCM10011581_04870</name>
</gene>
<dbReference type="InterPro" id="IPR020084">
    <property type="entry name" value="NUDIX_hydrolase_CS"/>
</dbReference>
<evidence type="ECO:0000256" key="4">
    <source>
        <dbReference type="RuleBase" id="RU003476"/>
    </source>
</evidence>
<dbReference type="GO" id="GO:0016787">
    <property type="term" value="F:hydrolase activity"/>
    <property type="evidence" value="ECO:0007669"/>
    <property type="project" value="UniProtKB-KW"/>
</dbReference>
<dbReference type="PROSITE" id="PS00893">
    <property type="entry name" value="NUDIX_BOX"/>
    <property type="match status" value="1"/>
</dbReference>
<keyword evidence="10" id="KW-1185">Reference proteome</keyword>